<dbReference type="GO" id="GO:0003676">
    <property type="term" value="F:nucleic acid binding"/>
    <property type="evidence" value="ECO:0007669"/>
    <property type="project" value="InterPro"/>
</dbReference>
<keyword evidence="5" id="KW-1015">Disulfide bond</keyword>
<evidence type="ECO:0000256" key="2">
    <source>
        <dbReference type="ARBA" id="ARBA00022723"/>
    </source>
</evidence>
<dbReference type="Gene3D" id="1.10.575.10">
    <property type="entry name" value="P1 Nuclease"/>
    <property type="match status" value="1"/>
</dbReference>
<dbReference type="AlphaFoldDB" id="A0A8H2JM50"/>
<evidence type="ECO:0000256" key="1">
    <source>
        <dbReference type="ARBA" id="ARBA00022722"/>
    </source>
</evidence>
<dbReference type="OrthoDB" id="267579at2"/>
<protein>
    <submittedName>
        <fullName evidence="8">S1/P1 nuclease</fullName>
    </submittedName>
</protein>
<dbReference type="Proteomes" id="UP000307702">
    <property type="component" value="Unassembled WGS sequence"/>
</dbReference>
<dbReference type="RefSeq" id="WP_138623724.1">
    <property type="nucleotide sequence ID" value="NZ_SZVP01000012.1"/>
</dbReference>
<dbReference type="InterPro" id="IPR008947">
    <property type="entry name" value="PLipase_C/P1_nuclease_dom_sf"/>
</dbReference>
<evidence type="ECO:0000313" key="8">
    <source>
        <dbReference type="EMBL" id="TMM43919.1"/>
    </source>
</evidence>
<dbReference type="GO" id="GO:0046872">
    <property type="term" value="F:metal ion binding"/>
    <property type="evidence" value="ECO:0007669"/>
    <property type="project" value="UniProtKB-KW"/>
</dbReference>
<dbReference type="InterPro" id="IPR003154">
    <property type="entry name" value="S1/P1nuclease"/>
</dbReference>
<dbReference type="PANTHER" id="PTHR33146:SF26">
    <property type="entry name" value="ENDONUCLEASE 4"/>
    <property type="match status" value="1"/>
</dbReference>
<keyword evidence="9" id="KW-1185">Reference proteome</keyword>
<dbReference type="PANTHER" id="PTHR33146">
    <property type="entry name" value="ENDONUCLEASE 4"/>
    <property type="match status" value="1"/>
</dbReference>
<dbReference type="CDD" id="cd11010">
    <property type="entry name" value="S1-P1_nuclease"/>
    <property type="match status" value="1"/>
</dbReference>
<evidence type="ECO:0000256" key="5">
    <source>
        <dbReference type="ARBA" id="ARBA00023157"/>
    </source>
</evidence>
<feature type="chain" id="PRO_5034183004" evidence="7">
    <location>
        <begin position="24"/>
        <end position="295"/>
    </location>
</feature>
<evidence type="ECO:0000256" key="6">
    <source>
        <dbReference type="ARBA" id="ARBA00023180"/>
    </source>
</evidence>
<keyword evidence="1" id="KW-0540">Nuclease</keyword>
<gene>
    <name evidence="8" type="ORF">FCS21_12040</name>
</gene>
<evidence type="ECO:0000313" key="9">
    <source>
        <dbReference type="Proteomes" id="UP000307702"/>
    </source>
</evidence>
<dbReference type="GO" id="GO:0016788">
    <property type="term" value="F:hydrolase activity, acting on ester bonds"/>
    <property type="evidence" value="ECO:0007669"/>
    <property type="project" value="InterPro"/>
</dbReference>
<evidence type="ECO:0000256" key="3">
    <source>
        <dbReference type="ARBA" id="ARBA00022759"/>
    </source>
</evidence>
<sequence length="295" mass="34109">MFKILYCSLFFSGLMVFSQPSFALAKFGHNIVCQLAFDHLSASKKQNVIELLQTVPKTHQAIINHYNHLSKNTPLTFANACTWADAIKPHQKSQATFKQYQSWHYLNVPRNLVKITQASCSNNCLPQAILHHQQQLKDSSVSWQSAQALLFLGHWLADIHQPLHVSYASDLGGNKITFAKKEGQCNNLHWYWDTCLIQAAKRTKKQWLASLNAQWSKSYTAPYQAKHVWQWADESYQLIRAPRFQYCQLTNQQVCLRPQGKIRLTDDYAEYYLPVIEQQLLNASQRLTRILEQSL</sequence>
<keyword evidence="3" id="KW-0255">Endonuclease</keyword>
<proteinExistence type="predicted"/>
<dbReference type="GO" id="GO:0006308">
    <property type="term" value="P:DNA catabolic process"/>
    <property type="evidence" value="ECO:0007669"/>
    <property type="project" value="InterPro"/>
</dbReference>
<evidence type="ECO:0000256" key="7">
    <source>
        <dbReference type="SAM" id="SignalP"/>
    </source>
</evidence>
<dbReference type="GO" id="GO:0004519">
    <property type="term" value="F:endonuclease activity"/>
    <property type="evidence" value="ECO:0007669"/>
    <property type="project" value="UniProtKB-KW"/>
</dbReference>
<dbReference type="Pfam" id="PF02265">
    <property type="entry name" value="S1-P1_nuclease"/>
    <property type="match status" value="1"/>
</dbReference>
<keyword evidence="4" id="KW-0378">Hydrolase</keyword>
<reference evidence="8 9" key="1">
    <citation type="submission" date="2019-05" db="EMBL/GenBank/DDBJ databases">
        <title>Colwellia ponticola sp. nov., isolated from seawater.</title>
        <authorList>
            <person name="Yoon J.-H."/>
        </authorList>
    </citation>
    <scope>NUCLEOTIDE SEQUENCE [LARGE SCALE GENOMIC DNA]</scope>
    <source>
        <strain evidence="8 9">OISW-25</strain>
    </source>
</reference>
<organism evidence="8 9">
    <name type="scientific">Colwellia ponticola</name>
    <dbReference type="NCBI Taxonomy" id="2304625"/>
    <lineage>
        <taxon>Bacteria</taxon>
        <taxon>Pseudomonadati</taxon>
        <taxon>Pseudomonadota</taxon>
        <taxon>Gammaproteobacteria</taxon>
        <taxon>Alteromonadales</taxon>
        <taxon>Colwelliaceae</taxon>
        <taxon>Colwellia</taxon>
    </lineage>
</organism>
<keyword evidence="6" id="KW-0325">Glycoprotein</keyword>
<dbReference type="SUPFAM" id="SSF48537">
    <property type="entry name" value="Phospholipase C/P1 nuclease"/>
    <property type="match status" value="1"/>
</dbReference>
<feature type="signal peptide" evidence="7">
    <location>
        <begin position="1"/>
        <end position="23"/>
    </location>
</feature>
<dbReference type="EMBL" id="SZVP01000012">
    <property type="protein sequence ID" value="TMM43919.1"/>
    <property type="molecule type" value="Genomic_DNA"/>
</dbReference>
<accession>A0A8H2JM50</accession>
<keyword evidence="2" id="KW-0479">Metal-binding</keyword>
<evidence type="ECO:0000256" key="4">
    <source>
        <dbReference type="ARBA" id="ARBA00022801"/>
    </source>
</evidence>
<name>A0A8H2JM50_9GAMM</name>
<comment type="caution">
    <text evidence="8">The sequence shown here is derived from an EMBL/GenBank/DDBJ whole genome shotgun (WGS) entry which is preliminary data.</text>
</comment>
<keyword evidence="7" id="KW-0732">Signal</keyword>